<dbReference type="InterPro" id="IPR016161">
    <property type="entry name" value="Ald_DH/histidinol_DH"/>
</dbReference>
<dbReference type="InterPro" id="IPR050740">
    <property type="entry name" value="Aldehyde_DH_Superfamily"/>
</dbReference>
<keyword evidence="1 3" id="KW-0560">Oxidoreductase</keyword>
<dbReference type="PANTHER" id="PTHR43353">
    <property type="entry name" value="SUCCINATE-SEMIALDEHYDE DEHYDROGENASE, MITOCHONDRIAL"/>
    <property type="match status" value="1"/>
</dbReference>
<evidence type="ECO:0000256" key="1">
    <source>
        <dbReference type="ARBA" id="ARBA00023002"/>
    </source>
</evidence>
<dbReference type="STRING" id="28173.VIBNI_A1511"/>
<name>U4JXI1_9VIBR</name>
<dbReference type="EC" id="1.2.1.4" evidence="3"/>
<dbReference type="PATRIC" id="fig|1260221.3.peg.1449"/>
<evidence type="ECO:0000313" key="3">
    <source>
        <dbReference type="EMBL" id="CCO57635.1"/>
    </source>
</evidence>
<dbReference type="InterPro" id="IPR015590">
    <property type="entry name" value="Aldehyde_DH_dom"/>
</dbReference>
<organism evidence="3 4">
    <name type="scientific">Vibrio nigripulchritudo</name>
    <dbReference type="NCBI Taxonomy" id="28173"/>
    <lineage>
        <taxon>Bacteria</taxon>
        <taxon>Pseudomonadati</taxon>
        <taxon>Pseudomonadota</taxon>
        <taxon>Gammaproteobacteria</taxon>
        <taxon>Vibrionales</taxon>
        <taxon>Vibrionaceae</taxon>
        <taxon>Vibrio</taxon>
    </lineage>
</organism>
<dbReference type="RefSeq" id="WP_022550547.1">
    <property type="nucleotide sequence ID" value="NC_022528.1"/>
</dbReference>
<evidence type="ECO:0000313" key="4">
    <source>
        <dbReference type="Proteomes" id="UP000016895"/>
    </source>
</evidence>
<dbReference type="AlphaFoldDB" id="U4JXI1"/>
<evidence type="ECO:0000259" key="2">
    <source>
        <dbReference type="Pfam" id="PF00171"/>
    </source>
</evidence>
<dbReference type="Gene3D" id="3.40.605.10">
    <property type="entry name" value="Aldehyde Dehydrogenase, Chain A, domain 1"/>
    <property type="match status" value="2"/>
</dbReference>
<dbReference type="KEGG" id="vni:VIBNI_A1511"/>
<dbReference type="InterPro" id="IPR044151">
    <property type="entry name" value="ALDH_KGSADH"/>
</dbReference>
<reference evidence="3 4" key="1">
    <citation type="journal article" date="2013" name="ISME J.">
        <title>Comparative genomics of pathogenic lineages of Vibrio nigripulchritudo identifies virulence-associated traits.</title>
        <authorList>
            <person name="Goudenege D."/>
            <person name="Labreuche Y."/>
            <person name="Krin E."/>
            <person name="Ansquer D."/>
            <person name="Mangenot S."/>
            <person name="Calteau A."/>
            <person name="Medigue C."/>
            <person name="Mazel D."/>
            <person name="Polz M.F."/>
            <person name="Le Roux F."/>
        </authorList>
    </citation>
    <scope>NUCLEOTIDE SEQUENCE [LARGE SCALE GENOMIC DNA]</scope>
    <source>
        <strain evidence="4">SnF1</strain>
    </source>
</reference>
<dbReference type="Pfam" id="PF00171">
    <property type="entry name" value="Aldedh"/>
    <property type="match status" value="1"/>
</dbReference>
<dbReference type="CDD" id="cd07129">
    <property type="entry name" value="ALDH_KGSADH"/>
    <property type="match status" value="1"/>
</dbReference>
<dbReference type="Proteomes" id="UP000016895">
    <property type="component" value="Chromosome 1"/>
</dbReference>
<dbReference type="PANTHER" id="PTHR43353:SF3">
    <property type="entry name" value="ALDEHYDE DEHYDROGENASE-RELATED"/>
    <property type="match status" value="1"/>
</dbReference>
<proteinExistence type="predicted"/>
<gene>
    <name evidence="3" type="primary">aldH</name>
    <name evidence="3" type="ORF">VIBNI_A1511</name>
</gene>
<dbReference type="EMBL" id="FO203526">
    <property type="protein sequence ID" value="CCO57635.1"/>
    <property type="molecule type" value="Genomic_DNA"/>
</dbReference>
<accession>U4JXI1</accession>
<dbReference type="GO" id="GO:0033721">
    <property type="term" value="F:aldehyde dehydrogenase (NADP+) activity"/>
    <property type="evidence" value="ECO:0007669"/>
    <property type="project" value="UniProtKB-EC"/>
</dbReference>
<feature type="domain" description="Aldehyde dehydrogenase" evidence="2">
    <location>
        <begin position="32"/>
        <end position="464"/>
    </location>
</feature>
<keyword evidence="4" id="KW-1185">Reference proteome</keyword>
<dbReference type="OrthoDB" id="9770537at2"/>
<protein>
    <submittedName>
        <fullName evidence="3">NADP-dependent fatty aldehyde dehydrogenase</fullName>
        <ecNumber evidence="3">1.2.1.4</ecNumber>
    </submittedName>
</protein>
<dbReference type="InterPro" id="IPR016162">
    <property type="entry name" value="Ald_DH_N"/>
</dbReference>
<sequence>MNTILTGKHYIGGNWLEGRERFYSAPTKGEPKQFYCGTAELIDKACETAESAFLEYSHLSANQRADFLDAIAEELDLIGDDITEIGVLETGLPEPRLIGERGRTTSQLRLFAQHIREGMHLDIRKDKALPERKPLPRPELNMAQMPVGPVAVFGASNFPLAFSVVGGDTAAALAAGCTVVVKGHSAHPGVSELVATAVEKATIRCGIPVGTLNLVQGGDRSVGERLVTHPNIQAVGFTGSLAGGRALFNLCAARPEPIPFFGELGSVNPVFVLKGALKVRAKELAQGWANSLTMGAGQFCTNPGVVVLVRESEGVEEFLQLAELELAETADQTMLTEGIASAYCDGSKAMSQSTGVEEIIAAKAGVRNAAPGLYITSGQNFIENEHIQEEVFGPLGLVVLAEDESEVFTIARKIKGQLTCTIHMEEADIIQAEQLLPVLQRKAGRILVNGFPTGVEVADAMVHGGPYPASTNFGATSVGTLSIRRFLRPVCFQNFPDVLLPKVFK</sequence>
<dbReference type="SUPFAM" id="SSF53720">
    <property type="entry name" value="ALDH-like"/>
    <property type="match status" value="1"/>
</dbReference>